<feature type="domain" description="Peptidase M50" evidence="13">
    <location>
        <begin position="143"/>
        <end position="184"/>
    </location>
</feature>
<gene>
    <name evidence="14" type="ORF">A176_000594</name>
</gene>
<dbReference type="Pfam" id="PF02163">
    <property type="entry name" value="Peptidase_M50"/>
    <property type="match status" value="1"/>
</dbReference>
<feature type="transmembrane region" description="Helical" evidence="12">
    <location>
        <begin position="146"/>
        <end position="167"/>
    </location>
</feature>
<evidence type="ECO:0000256" key="3">
    <source>
        <dbReference type="ARBA" id="ARBA00007931"/>
    </source>
</evidence>
<comment type="subcellular location">
    <subcellularLocation>
        <location evidence="2">Membrane</location>
        <topology evidence="2">Multi-pass membrane protein</topology>
    </subcellularLocation>
</comment>
<reference evidence="14 15" key="1">
    <citation type="journal article" date="2016" name="PLoS ONE">
        <title>Complete Genome Sequence and Comparative Genomics of a Novel Myxobacterium Myxococcus hansupus.</title>
        <authorList>
            <person name="Sharma G."/>
            <person name="Narwani T."/>
            <person name="Subramanian S."/>
        </authorList>
    </citation>
    <scope>NUCLEOTIDE SEQUENCE [LARGE SCALE GENOMIC DNA]</scope>
    <source>
        <strain evidence="15">mixupus</strain>
    </source>
</reference>
<evidence type="ECO:0000256" key="6">
    <source>
        <dbReference type="ARBA" id="ARBA00022723"/>
    </source>
</evidence>
<keyword evidence="11 12" id="KW-0472">Membrane</keyword>
<proteinExistence type="inferred from homology"/>
<dbReference type="Proteomes" id="UP000009026">
    <property type="component" value="Chromosome"/>
</dbReference>
<comment type="cofactor">
    <cofactor evidence="1">
        <name>Zn(2+)</name>
        <dbReference type="ChEBI" id="CHEBI:29105"/>
    </cofactor>
</comment>
<sequence length="476" mass="51222">MFRFRLGSIPVEVHPSHLLVSGMLALGGIPERGTSTRWPFGSSAAESAGGHASAVAIYILSWMLIVFVSVLVHELGHALASRMFGYRPSIALAWMGGHTLPTDAPGPLPWKRDVLITAAGPFFGLMLGFASYAASQRFLEPPGLVFFLQTFAIANFFWAVLNMVPVLPLDGGRITTALATRVFGPRRGFMLAQGLAVLACVGLVLLGLVARQFILVIMFAMFGMQAFRALLASFQGGTAESAPLTGPLAEKLREAREALDAGRMDDARRLGASVLEAPEGLTPTLASHAHHLMGWIALKEGHGRKALDHFSQVQGLPVEPHAVAASFSLVGDDARAVEWWKQAWQTSSDRTVMHEYAGTLIRMGREAEAMKLPRVDPEAAFSCAERVLFIRGAYSEAAAVGEAALKHAPSATLAYDAACAYARARNVPDAMRLLRRATELGFNDGAYAASDEDLAPLHGYPAFEEWLTELRQSAAS</sequence>
<organism evidence="14 15">
    <name type="scientific">Pseudomyxococcus hansupus</name>
    <dbReference type="NCBI Taxonomy" id="1297742"/>
    <lineage>
        <taxon>Bacteria</taxon>
        <taxon>Pseudomonadati</taxon>
        <taxon>Myxococcota</taxon>
        <taxon>Myxococcia</taxon>
        <taxon>Myxococcales</taxon>
        <taxon>Cystobacterineae</taxon>
        <taxon>Myxococcaceae</taxon>
        <taxon>Pseudomyxococcus</taxon>
    </lineage>
</organism>
<dbReference type="GO" id="GO:0006508">
    <property type="term" value="P:proteolysis"/>
    <property type="evidence" value="ECO:0007669"/>
    <property type="project" value="UniProtKB-KW"/>
</dbReference>
<evidence type="ECO:0000256" key="2">
    <source>
        <dbReference type="ARBA" id="ARBA00004141"/>
    </source>
</evidence>
<evidence type="ECO:0000256" key="12">
    <source>
        <dbReference type="SAM" id="Phobius"/>
    </source>
</evidence>
<dbReference type="STRING" id="1297742.A176_000594"/>
<dbReference type="EMBL" id="CP012109">
    <property type="protein sequence ID" value="AKQ63682.1"/>
    <property type="molecule type" value="Genomic_DNA"/>
</dbReference>
<dbReference type="OrthoDB" id="166377at2"/>
<dbReference type="GO" id="GO:0016020">
    <property type="term" value="C:membrane"/>
    <property type="evidence" value="ECO:0007669"/>
    <property type="project" value="UniProtKB-SubCell"/>
</dbReference>
<accession>A0A0H4X737</accession>
<evidence type="ECO:0000256" key="5">
    <source>
        <dbReference type="ARBA" id="ARBA00022692"/>
    </source>
</evidence>
<dbReference type="CDD" id="cd06161">
    <property type="entry name" value="S2P-M50_SpoIVFB"/>
    <property type="match status" value="1"/>
</dbReference>
<dbReference type="NCBIfam" id="NF047558">
    <property type="entry name" value="TPR_END_plus"/>
    <property type="match status" value="1"/>
</dbReference>
<keyword evidence="8" id="KW-0862">Zinc</keyword>
<keyword evidence="15" id="KW-1185">Reference proteome</keyword>
<comment type="similarity">
    <text evidence="3">Belongs to the peptidase M50B family.</text>
</comment>
<evidence type="ECO:0000256" key="8">
    <source>
        <dbReference type="ARBA" id="ARBA00022833"/>
    </source>
</evidence>
<keyword evidence="10" id="KW-0482">Metalloprotease</keyword>
<keyword evidence="6" id="KW-0479">Metal-binding</keyword>
<evidence type="ECO:0000256" key="7">
    <source>
        <dbReference type="ARBA" id="ARBA00022801"/>
    </source>
</evidence>
<evidence type="ECO:0000259" key="13">
    <source>
        <dbReference type="Pfam" id="PF02163"/>
    </source>
</evidence>
<name>A0A0H4X737_9BACT</name>
<feature type="transmembrane region" description="Helical" evidence="12">
    <location>
        <begin position="188"/>
        <end position="207"/>
    </location>
</feature>
<dbReference type="KEGG" id="mym:A176_000594"/>
<evidence type="ECO:0000313" key="14">
    <source>
        <dbReference type="EMBL" id="AKQ63682.1"/>
    </source>
</evidence>
<feature type="transmembrane region" description="Helical" evidence="12">
    <location>
        <begin position="55"/>
        <end position="73"/>
    </location>
</feature>
<evidence type="ECO:0000256" key="9">
    <source>
        <dbReference type="ARBA" id="ARBA00022989"/>
    </source>
</evidence>
<dbReference type="GO" id="GO:0008237">
    <property type="term" value="F:metallopeptidase activity"/>
    <property type="evidence" value="ECO:0007669"/>
    <property type="project" value="UniProtKB-KW"/>
</dbReference>
<keyword evidence="7" id="KW-0378">Hydrolase</keyword>
<dbReference type="eggNOG" id="COG1994">
    <property type="taxonomic scope" value="Bacteria"/>
</dbReference>
<dbReference type="GO" id="GO:0046872">
    <property type="term" value="F:metal ion binding"/>
    <property type="evidence" value="ECO:0007669"/>
    <property type="project" value="UniProtKB-KW"/>
</dbReference>
<keyword evidence="4" id="KW-0645">Protease</keyword>
<dbReference type="RefSeq" id="WP_002636874.1">
    <property type="nucleotide sequence ID" value="NZ_CP012109.1"/>
</dbReference>
<dbReference type="InterPro" id="IPR011990">
    <property type="entry name" value="TPR-like_helical_dom_sf"/>
</dbReference>
<evidence type="ECO:0000256" key="1">
    <source>
        <dbReference type="ARBA" id="ARBA00001947"/>
    </source>
</evidence>
<keyword evidence="9 12" id="KW-1133">Transmembrane helix</keyword>
<dbReference type="InterPro" id="IPR008915">
    <property type="entry name" value="Peptidase_M50"/>
</dbReference>
<keyword evidence="5 12" id="KW-0812">Transmembrane</keyword>
<dbReference type="Gene3D" id="1.25.40.10">
    <property type="entry name" value="Tetratricopeptide repeat domain"/>
    <property type="match status" value="1"/>
</dbReference>
<evidence type="ECO:0000313" key="15">
    <source>
        <dbReference type="Proteomes" id="UP000009026"/>
    </source>
</evidence>
<dbReference type="SUPFAM" id="SSF48452">
    <property type="entry name" value="TPR-like"/>
    <property type="match status" value="1"/>
</dbReference>
<dbReference type="PANTHER" id="PTHR39188:SF3">
    <property type="entry name" value="STAGE IV SPORULATION PROTEIN FB"/>
    <property type="match status" value="1"/>
</dbReference>
<dbReference type="PATRIC" id="fig|1297742.4.peg.603"/>
<evidence type="ECO:0000256" key="10">
    <source>
        <dbReference type="ARBA" id="ARBA00023049"/>
    </source>
</evidence>
<feature type="transmembrane region" description="Helical" evidence="12">
    <location>
        <begin position="114"/>
        <end position="134"/>
    </location>
</feature>
<evidence type="ECO:0000256" key="4">
    <source>
        <dbReference type="ARBA" id="ARBA00022670"/>
    </source>
</evidence>
<dbReference type="PANTHER" id="PTHR39188">
    <property type="entry name" value="MEMBRANE-ASSOCIATED ZINC METALLOPROTEASE M50B"/>
    <property type="match status" value="1"/>
</dbReference>
<protein>
    <submittedName>
        <fullName evidence="14">Peptidase, M50 family</fullName>
    </submittedName>
</protein>
<dbReference type="AlphaFoldDB" id="A0A0H4X737"/>
<evidence type="ECO:0000256" key="11">
    <source>
        <dbReference type="ARBA" id="ARBA00023136"/>
    </source>
</evidence>